<evidence type="ECO:0000313" key="2">
    <source>
        <dbReference type="Proteomes" id="UP000005514"/>
    </source>
</evidence>
<reference evidence="1 2" key="1">
    <citation type="submission" date="2012-04" db="EMBL/GenBank/DDBJ databases">
        <title>Genome sequence of Helicobacter pylori Hp H-42.</title>
        <authorList>
            <person name="Blanchard T.G."/>
            <person name="Czinn S.J."/>
            <person name="McCracken C."/>
            <person name="Abolude K."/>
            <person name="Maroo A."/>
            <person name="Santana-Cruz I."/>
            <person name="Tallon L.J."/>
            <person name="Ficke F.W.F."/>
        </authorList>
    </citation>
    <scope>NUCLEOTIDE SEQUENCE [LARGE SCALE GENOMIC DNA]</scope>
    <source>
        <strain evidence="1 2">Hp H-42</strain>
    </source>
</reference>
<dbReference type="Proteomes" id="UP000005514">
    <property type="component" value="Unassembled WGS sequence"/>
</dbReference>
<dbReference type="AlphaFoldDB" id="A0AB33XGK6"/>
<dbReference type="EMBL" id="AKON01000010">
    <property type="protein sequence ID" value="EJB62563.1"/>
    <property type="molecule type" value="Genomic_DNA"/>
</dbReference>
<accession>A0AB33XGK6</accession>
<proteinExistence type="predicted"/>
<name>A0AB33XGK6_HELPX</name>
<sequence length="39" mass="4577">MVRILTEILKRDSWLLASLIFLLGAFRIIRTDENVFEIA</sequence>
<gene>
    <name evidence="1" type="ORF">HPHPH42_1144</name>
</gene>
<comment type="caution">
    <text evidence="1">The sequence shown here is derived from an EMBL/GenBank/DDBJ whole genome shotgun (WGS) entry which is preliminary data.</text>
</comment>
<organism evidence="1 2">
    <name type="scientific">Helicobacter pylori Hp H-42</name>
    <dbReference type="NCBI Taxonomy" id="992047"/>
    <lineage>
        <taxon>Bacteria</taxon>
        <taxon>Pseudomonadati</taxon>
        <taxon>Campylobacterota</taxon>
        <taxon>Epsilonproteobacteria</taxon>
        <taxon>Campylobacterales</taxon>
        <taxon>Helicobacteraceae</taxon>
        <taxon>Helicobacter</taxon>
    </lineage>
</organism>
<protein>
    <submittedName>
        <fullName evidence="1">Uncharacterized protein</fullName>
    </submittedName>
</protein>
<evidence type="ECO:0000313" key="1">
    <source>
        <dbReference type="EMBL" id="EJB62563.1"/>
    </source>
</evidence>